<evidence type="ECO:0000313" key="1">
    <source>
        <dbReference type="EMBL" id="OQP67192.1"/>
    </source>
</evidence>
<reference evidence="1 2" key="1">
    <citation type="submission" date="2016-03" db="EMBL/GenBank/DDBJ databases">
        <title>Niastella vici sp. nov., isolated from farmland soil.</title>
        <authorList>
            <person name="Chen L."/>
            <person name="Wang D."/>
            <person name="Yang S."/>
            <person name="Wang G."/>
        </authorList>
    </citation>
    <scope>NUCLEOTIDE SEQUENCE [LARGE SCALE GENOMIC DNA]</scope>
    <source>
        <strain evidence="1 2">DJ57</strain>
    </source>
</reference>
<evidence type="ECO:0000313" key="2">
    <source>
        <dbReference type="Proteomes" id="UP000192796"/>
    </source>
</evidence>
<proteinExistence type="predicted"/>
<comment type="caution">
    <text evidence="1">The sequence shown here is derived from an EMBL/GenBank/DDBJ whole genome shotgun (WGS) entry which is preliminary data.</text>
</comment>
<protein>
    <submittedName>
        <fullName evidence="1">Uncharacterized protein</fullName>
    </submittedName>
</protein>
<dbReference type="EMBL" id="LVYD01000001">
    <property type="protein sequence ID" value="OQP67192.1"/>
    <property type="molecule type" value="Genomic_DNA"/>
</dbReference>
<dbReference type="Proteomes" id="UP000192796">
    <property type="component" value="Unassembled WGS sequence"/>
</dbReference>
<dbReference type="AlphaFoldDB" id="A0A1V9G9C7"/>
<dbReference type="OrthoDB" id="1144067at2"/>
<organism evidence="1 2">
    <name type="scientific">Niastella vici</name>
    <dbReference type="NCBI Taxonomy" id="1703345"/>
    <lineage>
        <taxon>Bacteria</taxon>
        <taxon>Pseudomonadati</taxon>
        <taxon>Bacteroidota</taxon>
        <taxon>Chitinophagia</taxon>
        <taxon>Chitinophagales</taxon>
        <taxon>Chitinophagaceae</taxon>
        <taxon>Niastella</taxon>
    </lineage>
</organism>
<dbReference type="STRING" id="1703345.A3860_02190"/>
<name>A0A1V9G9C7_9BACT</name>
<keyword evidence="2" id="KW-1185">Reference proteome</keyword>
<accession>A0A1V9G9C7</accession>
<sequence length="98" mass="11005">MNKQQTSTSLVFCVLMDLIGYATYAIPGVGEFGDIIWAPVSALIFYKTFGGWKGAFGGLFNFIEEILPGTDFIPSFTIMWFIQRMKKPQPQTIKITGR</sequence>
<dbReference type="RefSeq" id="WP_081144887.1">
    <property type="nucleotide sequence ID" value="NZ_LVYD01000001.1"/>
</dbReference>
<gene>
    <name evidence="1" type="ORF">A3860_02190</name>
</gene>